<feature type="binding site" evidence="14">
    <location>
        <position position="30"/>
    </location>
    <ligand>
        <name>Mg(2+)</name>
        <dbReference type="ChEBI" id="CHEBI:18420"/>
        <label>2</label>
    </ligand>
</feature>
<feature type="site" description="Essential for catalytic activity" evidence="14">
    <location>
        <position position="166"/>
    </location>
</feature>
<organism evidence="16 17">
    <name type="scientific">Bartonella clarridgeiae (strain CCUG 45776 / CIP 104772 / 73)</name>
    <dbReference type="NCBI Taxonomy" id="696125"/>
    <lineage>
        <taxon>Bacteria</taxon>
        <taxon>Pseudomonadati</taxon>
        <taxon>Pseudomonadota</taxon>
        <taxon>Alphaproteobacteria</taxon>
        <taxon>Hyphomicrobiales</taxon>
        <taxon>Bartonellaceae</taxon>
        <taxon>Bartonella</taxon>
    </lineage>
</organism>
<comment type="catalytic activity">
    <reaction evidence="1 14">
        <text>D-ribulose 5-phosphate = (2S)-2-hydroxy-3-oxobutyl phosphate + formate + H(+)</text>
        <dbReference type="Rhea" id="RHEA:18457"/>
        <dbReference type="ChEBI" id="CHEBI:15378"/>
        <dbReference type="ChEBI" id="CHEBI:15740"/>
        <dbReference type="ChEBI" id="CHEBI:58121"/>
        <dbReference type="ChEBI" id="CHEBI:58830"/>
        <dbReference type="EC" id="4.1.99.12"/>
    </reaction>
</comment>
<dbReference type="Proteomes" id="UP000009101">
    <property type="component" value="Chromosome"/>
</dbReference>
<accession>E6YGX1</accession>
<comment type="function">
    <text evidence="3 14">Catalyzes the conversion of D-ribulose 5-phosphate to formate and 3,4-dihydroxy-2-butanone 4-phosphate.</text>
</comment>
<dbReference type="GO" id="GO:0009231">
    <property type="term" value="P:riboflavin biosynthetic process"/>
    <property type="evidence" value="ECO:0007669"/>
    <property type="project" value="UniProtKB-UniRule"/>
</dbReference>
<feature type="binding site" evidence="14">
    <location>
        <position position="30"/>
    </location>
    <ligand>
        <name>Mg(2+)</name>
        <dbReference type="ChEBI" id="CHEBI:18420"/>
        <label>1</label>
    </ligand>
</feature>
<dbReference type="InterPro" id="IPR032677">
    <property type="entry name" value="GTP_cyclohydro_II"/>
</dbReference>
<dbReference type="GO" id="GO:0008686">
    <property type="term" value="F:3,4-dihydroxy-2-butanone-4-phosphate synthase activity"/>
    <property type="evidence" value="ECO:0007669"/>
    <property type="project" value="UniProtKB-UniRule"/>
</dbReference>
<feature type="binding site" evidence="14">
    <location>
        <begin position="29"/>
        <end position="30"/>
    </location>
    <ligand>
        <name>D-ribulose 5-phosphate</name>
        <dbReference type="ChEBI" id="CHEBI:58121"/>
    </ligand>
</feature>
<keyword evidence="9 14" id="KW-0686">Riboflavin biosynthesis</keyword>
<feature type="site" description="Essential for catalytic activity" evidence="14">
    <location>
        <position position="128"/>
    </location>
</feature>
<comment type="similarity">
    <text evidence="14">Belongs to the DHBP synthase family.</text>
</comment>
<dbReference type="PANTHER" id="PTHR21327">
    <property type="entry name" value="GTP CYCLOHYDROLASE II-RELATED"/>
    <property type="match status" value="1"/>
</dbReference>
<comment type="similarity">
    <text evidence="6">In the C-terminal section; belongs to the GTP cyclohydrolase II family.</text>
</comment>
<evidence type="ECO:0000256" key="7">
    <source>
        <dbReference type="ARBA" id="ARBA00012153"/>
    </source>
</evidence>
<dbReference type="KEGG" id="bcd:BARCL_0428"/>
<evidence type="ECO:0000256" key="13">
    <source>
        <dbReference type="ARBA" id="ARBA00023239"/>
    </source>
</evidence>
<feature type="domain" description="GTP cyclohydrolase II" evidence="15">
    <location>
        <begin position="211"/>
        <end position="365"/>
    </location>
</feature>
<dbReference type="FunFam" id="3.90.870.10:FF:000001">
    <property type="entry name" value="Riboflavin biosynthesis protein RibBA"/>
    <property type="match status" value="1"/>
</dbReference>
<dbReference type="InterPro" id="IPR036144">
    <property type="entry name" value="RibA-like_sf"/>
</dbReference>
<evidence type="ECO:0000256" key="1">
    <source>
        <dbReference type="ARBA" id="ARBA00000141"/>
    </source>
</evidence>
<evidence type="ECO:0000256" key="3">
    <source>
        <dbReference type="ARBA" id="ARBA00002284"/>
    </source>
</evidence>
<dbReference type="eggNOG" id="COG0108">
    <property type="taxonomic scope" value="Bacteria"/>
</dbReference>
<dbReference type="GO" id="GO:0005829">
    <property type="term" value="C:cytosol"/>
    <property type="evidence" value="ECO:0007669"/>
    <property type="project" value="TreeGrafter"/>
</dbReference>
<comment type="cofactor">
    <cofactor evidence="14">
        <name>Mg(2+)</name>
        <dbReference type="ChEBI" id="CHEBI:18420"/>
    </cofactor>
    <cofactor evidence="14">
        <name>Mn(2+)</name>
        <dbReference type="ChEBI" id="CHEBI:29035"/>
    </cofactor>
    <text evidence="14">Binds 2 divalent metal cations per subunit. Magnesium or manganese.</text>
</comment>
<dbReference type="EMBL" id="FN645454">
    <property type="protein sequence ID" value="CBI76109.1"/>
    <property type="molecule type" value="Genomic_DNA"/>
</dbReference>
<evidence type="ECO:0000256" key="14">
    <source>
        <dbReference type="HAMAP-Rule" id="MF_00180"/>
    </source>
</evidence>
<sequence length="372" mass="41495">MVYNQKKVVSAIQAFERGEIVVVMDDDDRENEGDLIVAAIHCTEEKMAFIMRYTSGIICTPLPKEEAQRLNLTPMVSDNDSMYCTKFTVTVDFKYGITTGISAHDRTLAVRNLANPNANANDFVRPGHIFPLIAHEGGVLMRSGHTEAAVDLCKLSGLPPVGVIGELVNDDGSVKHGDEVIKFAQDHQLHTITVADLIAYRRRKETLIKHVGEMQIETSVGPAVVQSYQLPWETVQHVAIVFGDIRDGEDIPVRLHRENILNDVFGRASNIEVIMRRMIEEEKRGVFVYLRGGSVGVGCQSAINDQEITTKDLESHIQAIEREKEWRQIGLGAQILRHLGISSVIVYASKERHYVGLEGFGIRISRTDIDIL</sequence>
<reference evidence="16 17" key="2">
    <citation type="journal article" date="2011" name="PLoS Genet.">
        <title>Parallel evolution of a type IV secretion system in radiating lineages of the host-restricted bacterial pathogen Bartonella.</title>
        <authorList>
            <person name="Engel P."/>
            <person name="Salzburger W."/>
            <person name="Liesch M."/>
            <person name="Chang C.C."/>
            <person name="Maruyama S."/>
            <person name="Lanz C."/>
            <person name="Calteau A."/>
            <person name="Lajus A."/>
            <person name="Medigue C."/>
            <person name="Schuster S.C."/>
            <person name="Dehio C."/>
        </authorList>
    </citation>
    <scope>NUCLEOTIDE SEQUENCE [LARGE SCALE GENOMIC DNA]</scope>
    <source>
        <strain evidence="17">CIP 104772 / 73</strain>
    </source>
</reference>
<comment type="pathway">
    <text evidence="4 14">Cofactor biosynthesis; riboflavin biosynthesis; 2-hydroxy-3-oxobutyl phosphate from D-ribulose 5-phosphate: step 1/1.</text>
</comment>
<keyword evidence="16" id="KW-0378">Hydrolase</keyword>
<dbReference type="HAMAP" id="MF_00180">
    <property type="entry name" value="RibB"/>
    <property type="match status" value="1"/>
</dbReference>
<proteinExistence type="inferred from homology"/>
<feature type="binding site" evidence="14">
    <location>
        <position position="145"/>
    </location>
    <ligand>
        <name>Mg(2+)</name>
        <dbReference type="ChEBI" id="CHEBI:18420"/>
        <label>2</label>
    </ligand>
</feature>
<dbReference type="GO" id="GO:0000287">
    <property type="term" value="F:magnesium ion binding"/>
    <property type="evidence" value="ECO:0007669"/>
    <property type="project" value="UniProtKB-UniRule"/>
</dbReference>
<dbReference type="HOGENOM" id="CLU_020273_1_2_5"/>
<dbReference type="InterPro" id="IPR000422">
    <property type="entry name" value="DHBP_synthase_RibB"/>
</dbReference>
<dbReference type="SUPFAM" id="SSF142695">
    <property type="entry name" value="RibA-like"/>
    <property type="match status" value="1"/>
</dbReference>
<evidence type="ECO:0000256" key="8">
    <source>
        <dbReference type="ARBA" id="ARBA00018836"/>
    </source>
</evidence>
<feature type="binding site" evidence="14">
    <location>
        <begin position="142"/>
        <end position="146"/>
    </location>
    <ligand>
        <name>D-ribulose 5-phosphate</name>
        <dbReference type="ChEBI" id="CHEBI:58121"/>
    </ligand>
</feature>
<dbReference type="Pfam" id="PF00926">
    <property type="entry name" value="DHBP_synthase"/>
    <property type="match status" value="1"/>
</dbReference>
<dbReference type="NCBIfam" id="TIGR00506">
    <property type="entry name" value="ribB"/>
    <property type="match status" value="1"/>
</dbReference>
<dbReference type="Gene3D" id="3.40.50.10990">
    <property type="entry name" value="GTP cyclohydrolase II"/>
    <property type="match status" value="1"/>
</dbReference>
<dbReference type="eggNOG" id="COG0807">
    <property type="taxonomic scope" value="Bacteria"/>
</dbReference>
<gene>
    <name evidence="16" type="primary">ribA</name>
    <name evidence="14" type="synonym">ribB</name>
    <name evidence="16" type="ordered locus">BARCL_0428</name>
</gene>
<dbReference type="UniPathway" id="UPA00275">
    <property type="reaction ID" value="UER00399"/>
</dbReference>
<protein>
    <recommendedName>
        <fullName evidence="8 14">3,4-dihydroxy-2-butanone 4-phosphate synthase</fullName>
        <shortName evidence="14">DHBP synthase</shortName>
        <ecNumber evidence="7 14">4.1.99.12</ecNumber>
    </recommendedName>
</protein>
<evidence type="ECO:0000256" key="2">
    <source>
        <dbReference type="ARBA" id="ARBA00001936"/>
    </source>
</evidence>
<dbReference type="EC" id="4.1.99.12" evidence="7 14"/>
<evidence type="ECO:0000313" key="16">
    <source>
        <dbReference type="EMBL" id="CBI76109.1"/>
    </source>
</evidence>
<dbReference type="RefSeq" id="WP_013544773.1">
    <property type="nucleotide sequence ID" value="NC_014932.1"/>
</dbReference>
<evidence type="ECO:0000256" key="6">
    <source>
        <dbReference type="ARBA" id="ARBA00008976"/>
    </source>
</evidence>
<evidence type="ECO:0000256" key="5">
    <source>
        <dbReference type="ARBA" id="ARBA00005520"/>
    </source>
</evidence>
<evidence type="ECO:0000259" key="15">
    <source>
        <dbReference type="Pfam" id="PF00925"/>
    </source>
</evidence>
<keyword evidence="10 14" id="KW-0479">Metal-binding</keyword>
<evidence type="ECO:0000256" key="4">
    <source>
        <dbReference type="ARBA" id="ARBA00004904"/>
    </source>
</evidence>
<dbReference type="AlphaFoldDB" id="E6YGX1"/>
<comment type="cofactor">
    <cofactor evidence="2">
        <name>Mn(2+)</name>
        <dbReference type="ChEBI" id="CHEBI:29035"/>
    </cofactor>
</comment>
<dbReference type="PIRSF" id="PIRSF001259">
    <property type="entry name" value="RibA"/>
    <property type="match status" value="1"/>
</dbReference>
<dbReference type="Gene3D" id="3.90.870.10">
    <property type="entry name" value="DHBP synthase"/>
    <property type="match status" value="1"/>
</dbReference>
<dbReference type="GO" id="GO:0003935">
    <property type="term" value="F:GTP cyclohydrolase II activity"/>
    <property type="evidence" value="ECO:0007669"/>
    <property type="project" value="TreeGrafter"/>
</dbReference>
<dbReference type="PANTHER" id="PTHR21327:SF18">
    <property type="entry name" value="3,4-DIHYDROXY-2-BUTANONE 4-PHOSPHATE SYNTHASE"/>
    <property type="match status" value="1"/>
</dbReference>
<dbReference type="InterPro" id="IPR017945">
    <property type="entry name" value="DHBP_synth_RibB-like_a/b_dom"/>
</dbReference>
<dbReference type="OrthoDB" id="9793111at2"/>
<feature type="binding site" evidence="14">
    <location>
        <position position="34"/>
    </location>
    <ligand>
        <name>D-ribulose 5-phosphate</name>
        <dbReference type="ChEBI" id="CHEBI:58121"/>
    </ligand>
</feature>
<reference evidence="17" key="1">
    <citation type="submission" date="2009-11" db="EMBL/GenBank/DDBJ databases">
        <title>Genome sequencing of Bartonella species and comparative genomics.</title>
        <authorList>
            <person name="Engel P."/>
            <person name="Salzburger W."/>
            <person name="Marius L."/>
            <person name="Chao-Chin C."/>
            <person name="Soichi M."/>
            <person name="Christa L."/>
            <person name="Alexandra C."/>
            <person name="Aurelie L."/>
            <person name="Claudine M."/>
            <person name="Stephan S.C."/>
            <person name="Christoph D."/>
        </authorList>
    </citation>
    <scope>NUCLEOTIDE SEQUENCE [LARGE SCALE GENOMIC DNA]</scope>
    <source>
        <strain evidence="17">CIP 104772 / 73</strain>
    </source>
</reference>
<dbReference type="SUPFAM" id="SSF55821">
    <property type="entry name" value="YrdC/RibB"/>
    <property type="match status" value="1"/>
</dbReference>
<name>E6YGX1_BARC7</name>
<keyword evidence="11 14" id="KW-0460">Magnesium</keyword>
<evidence type="ECO:0000313" key="17">
    <source>
        <dbReference type="Proteomes" id="UP000009101"/>
    </source>
</evidence>
<evidence type="ECO:0000256" key="10">
    <source>
        <dbReference type="ARBA" id="ARBA00022723"/>
    </source>
</evidence>
<comment type="subunit">
    <text evidence="14">Homodimer.</text>
</comment>
<keyword evidence="12 14" id="KW-0464">Manganese</keyword>
<keyword evidence="17" id="KW-1185">Reference proteome</keyword>
<dbReference type="GO" id="GO:0030145">
    <property type="term" value="F:manganese ion binding"/>
    <property type="evidence" value="ECO:0007669"/>
    <property type="project" value="UniProtKB-UniRule"/>
</dbReference>
<dbReference type="STRING" id="696125.BARCL_0428"/>
<keyword evidence="13 14" id="KW-0456">Lyase</keyword>
<comment type="similarity">
    <text evidence="5">In the N-terminal section; belongs to the DHBP synthase family.</text>
</comment>
<evidence type="ECO:0000256" key="12">
    <source>
        <dbReference type="ARBA" id="ARBA00023211"/>
    </source>
</evidence>
<dbReference type="Pfam" id="PF00925">
    <property type="entry name" value="GTP_cyclohydro2"/>
    <property type="match status" value="1"/>
</dbReference>
<evidence type="ECO:0000256" key="9">
    <source>
        <dbReference type="ARBA" id="ARBA00022619"/>
    </source>
</evidence>
<evidence type="ECO:0000256" key="11">
    <source>
        <dbReference type="ARBA" id="ARBA00022842"/>
    </source>
</evidence>